<sequence>MPQYDAIIIGAGNGGLSAALTLAQAGKKVAVFEKHNIPGGCGTSFCRGRFEFEVALHQLSSMGTPENPGDLRKLFEEYGILDKIDWIQIESLYKINLPGGKGVALPADREKAEQTLIKAFPAEKEAIHKYYETVWEFNREIIAFTKKSGESSRKGKKSGEPSALKKLIMKALFPKLYPTLAKYAVKSTDDVLNEFFKSKELQLCLSAYWCFMGMPPERFPFTILARCTYIYTEDKPFYLRGGSQVISQALTEAIKKAGGSVFFNTGIQKILLENGKASGVIDENGERYRCKKVISNISPTATYANLLDEKDTPKAAREYLKAYTVGISALTCFIGLDCPPEEVGFTDSFNLTYDSLDANRDFMNSYELNTAIDPIVSTCYTVDDPKVSPEGTSIVTAGTLKYGEAWEKLSPEQYYKAKYDAANTIIDRLEKRYPGFRSHIEELEVATPLTHMRYLNHPGGAIYGYEQDLKSSVFFYPRDTFIPNLDFASGWVNTCGFGPNYLYGNSVAKKILKEWD</sequence>
<dbReference type="EMBL" id="AWVH01000023">
    <property type="protein sequence ID" value="ERJ93681.1"/>
    <property type="molecule type" value="Genomic_DNA"/>
</dbReference>
<name>A0ABN0P032_TRELE</name>
<dbReference type="PANTHER" id="PTHR46091">
    <property type="entry name" value="BLR7054 PROTEIN"/>
    <property type="match status" value="1"/>
</dbReference>
<dbReference type="InterPro" id="IPR036188">
    <property type="entry name" value="FAD/NAD-bd_sf"/>
</dbReference>
<evidence type="ECO:0000256" key="5">
    <source>
        <dbReference type="ARBA" id="ARBA00023027"/>
    </source>
</evidence>
<dbReference type="Proteomes" id="UP000016649">
    <property type="component" value="Unassembled WGS sequence"/>
</dbReference>
<dbReference type="RefSeq" id="WP_021686994.1">
    <property type="nucleotide sequence ID" value="NZ_KI260564.1"/>
</dbReference>
<keyword evidence="5" id="KW-0520">NAD</keyword>
<keyword evidence="1" id="KW-0285">Flavoprotein</keyword>
<keyword evidence="2" id="KW-0732">Signal</keyword>
<evidence type="ECO:0000256" key="3">
    <source>
        <dbReference type="ARBA" id="ARBA00022827"/>
    </source>
</evidence>
<dbReference type="InterPro" id="IPR052206">
    <property type="entry name" value="Retinol_saturase"/>
</dbReference>
<keyword evidence="8" id="KW-1185">Reference proteome</keyword>
<gene>
    <name evidence="7" type="ORF">HMPREF9193_00775</name>
</gene>
<dbReference type="Gene3D" id="3.50.50.60">
    <property type="entry name" value="FAD/NAD(P)-binding domain"/>
    <property type="match status" value="2"/>
</dbReference>
<organism evidence="7 8">
    <name type="scientific">Treponema lecithinolyticum ATCC 700332</name>
    <dbReference type="NCBI Taxonomy" id="1321815"/>
    <lineage>
        <taxon>Bacteria</taxon>
        <taxon>Pseudomonadati</taxon>
        <taxon>Spirochaetota</taxon>
        <taxon>Spirochaetia</taxon>
        <taxon>Spirochaetales</taxon>
        <taxon>Treponemataceae</taxon>
        <taxon>Treponema</taxon>
    </lineage>
</organism>
<evidence type="ECO:0000313" key="8">
    <source>
        <dbReference type="Proteomes" id="UP000016649"/>
    </source>
</evidence>
<keyword evidence="4" id="KW-0521">NADP</keyword>
<keyword evidence="3" id="KW-0274">FAD</keyword>
<feature type="domain" description="Amine oxidase" evidence="6">
    <location>
        <begin position="15"/>
        <end position="416"/>
    </location>
</feature>
<accession>A0ABN0P032</accession>
<reference evidence="7 8" key="1">
    <citation type="submission" date="2013-08" db="EMBL/GenBank/DDBJ databases">
        <authorList>
            <person name="Weinstock G."/>
            <person name="Sodergren E."/>
            <person name="Wylie T."/>
            <person name="Fulton L."/>
            <person name="Fulton R."/>
            <person name="Fronick C."/>
            <person name="O'Laughlin M."/>
            <person name="Godfrey J."/>
            <person name="Miner T."/>
            <person name="Herter B."/>
            <person name="Appelbaum E."/>
            <person name="Cordes M."/>
            <person name="Lek S."/>
            <person name="Wollam A."/>
            <person name="Pepin K.H."/>
            <person name="Palsikar V.B."/>
            <person name="Mitreva M."/>
            <person name="Wilson R.K."/>
        </authorList>
    </citation>
    <scope>NUCLEOTIDE SEQUENCE [LARGE SCALE GENOMIC DNA]</scope>
    <source>
        <strain evidence="7 8">ATCC 700332</strain>
    </source>
</reference>
<dbReference type="SUPFAM" id="SSF51905">
    <property type="entry name" value="FAD/NAD(P)-binding domain"/>
    <property type="match status" value="1"/>
</dbReference>
<evidence type="ECO:0000256" key="4">
    <source>
        <dbReference type="ARBA" id="ARBA00022857"/>
    </source>
</evidence>
<dbReference type="Pfam" id="PF01593">
    <property type="entry name" value="Amino_oxidase"/>
    <property type="match status" value="1"/>
</dbReference>
<dbReference type="PANTHER" id="PTHR46091:SF3">
    <property type="entry name" value="AMINE OXIDASE DOMAIN-CONTAINING PROTEIN"/>
    <property type="match status" value="1"/>
</dbReference>
<evidence type="ECO:0000256" key="2">
    <source>
        <dbReference type="ARBA" id="ARBA00022729"/>
    </source>
</evidence>
<protein>
    <submittedName>
        <fullName evidence="7">FAD dependent oxidoreductase</fullName>
    </submittedName>
</protein>
<dbReference type="InterPro" id="IPR002937">
    <property type="entry name" value="Amino_oxidase"/>
</dbReference>
<proteinExistence type="predicted"/>
<evidence type="ECO:0000259" key="6">
    <source>
        <dbReference type="Pfam" id="PF01593"/>
    </source>
</evidence>
<evidence type="ECO:0000313" key="7">
    <source>
        <dbReference type="EMBL" id="ERJ93681.1"/>
    </source>
</evidence>
<comment type="caution">
    <text evidence="7">The sequence shown here is derived from an EMBL/GenBank/DDBJ whole genome shotgun (WGS) entry which is preliminary data.</text>
</comment>
<evidence type="ECO:0000256" key="1">
    <source>
        <dbReference type="ARBA" id="ARBA00022630"/>
    </source>
</evidence>